<dbReference type="PANTHER" id="PTHR35440">
    <property type="entry name" value="TESTIS-EXPRESSED PROTEIN 36"/>
    <property type="match status" value="1"/>
</dbReference>
<dbReference type="PANTHER" id="PTHR35440:SF1">
    <property type="entry name" value="TESTIS-EXPRESSED PROTEIN 36"/>
    <property type="match status" value="1"/>
</dbReference>
<feature type="domain" description="Domain of unknown function with conserved HDNR motif" evidence="2">
    <location>
        <begin position="1"/>
        <end position="177"/>
    </location>
</feature>
<feature type="region of interest" description="Disordered" evidence="1">
    <location>
        <begin position="1"/>
        <end position="42"/>
    </location>
</feature>
<evidence type="ECO:0000313" key="3">
    <source>
        <dbReference type="EMBL" id="CAK6436003.1"/>
    </source>
</evidence>
<evidence type="ECO:0000313" key="4">
    <source>
        <dbReference type="Proteomes" id="UP001314169"/>
    </source>
</evidence>
<protein>
    <recommendedName>
        <fullName evidence="2">Domain of unknown function with conserved HDNR motif domain-containing protein</fullName>
    </recommendedName>
</protein>
<evidence type="ECO:0000256" key="1">
    <source>
        <dbReference type="SAM" id="MobiDB-lite"/>
    </source>
</evidence>
<organism evidence="3 4">
    <name type="scientific">Pipistrellus nathusii</name>
    <name type="common">Nathusius' pipistrelle</name>
    <dbReference type="NCBI Taxonomy" id="59473"/>
    <lineage>
        <taxon>Eukaryota</taxon>
        <taxon>Metazoa</taxon>
        <taxon>Chordata</taxon>
        <taxon>Craniata</taxon>
        <taxon>Vertebrata</taxon>
        <taxon>Euteleostomi</taxon>
        <taxon>Mammalia</taxon>
        <taxon>Eutheria</taxon>
        <taxon>Laurasiatheria</taxon>
        <taxon>Chiroptera</taxon>
        <taxon>Yangochiroptera</taxon>
        <taxon>Vespertilionidae</taxon>
        <taxon>Pipistrellus</taxon>
    </lineage>
</organism>
<sequence>MAKGRRFNPPLDKDGRWFPHIGGAQKTPESITSETLKEPQNPRFARQVEEKLPPVYRAREKQAAHHNFPFSAHDNRHSLRSSGLYADSALGRRKVAPEKRQHVSRNFNLWACDQVPSYFDGFSNNQISYVCPAAAAAAAPLFRRFPRQYDQVWASWRFLPEGSYAELLKKKPKVRFATHKKDTSPLELLCPRGSLDEFREAGMAVGIPSGTAGERKACQG</sequence>
<gene>
    <name evidence="3" type="ORF">MPIPNATIZW_LOCUS4309</name>
</gene>
<evidence type="ECO:0000259" key="2">
    <source>
        <dbReference type="Pfam" id="PF15115"/>
    </source>
</evidence>
<dbReference type="Proteomes" id="UP001314169">
    <property type="component" value="Chromosome 14"/>
</dbReference>
<dbReference type="InterPro" id="IPR029369">
    <property type="entry name" value="HDNR"/>
</dbReference>
<dbReference type="EMBL" id="OY882871">
    <property type="protein sequence ID" value="CAK6436003.1"/>
    <property type="molecule type" value="Genomic_DNA"/>
</dbReference>
<name>A0ABN9ZDK5_PIPNA</name>
<reference evidence="3" key="1">
    <citation type="submission" date="2023-12" db="EMBL/GenBank/DDBJ databases">
        <authorList>
            <person name="Brown T."/>
        </authorList>
    </citation>
    <scope>NUCLEOTIDE SEQUENCE</scope>
</reference>
<accession>A0ABN9ZDK5</accession>
<proteinExistence type="predicted"/>
<dbReference type="Pfam" id="PF15115">
    <property type="entry name" value="HDNR"/>
    <property type="match status" value="1"/>
</dbReference>
<keyword evidence="4" id="KW-1185">Reference proteome</keyword>